<protein>
    <submittedName>
        <fullName evidence="1">Protein-L-IsoD(D-D) O-methyltransferase</fullName>
    </submittedName>
</protein>
<dbReference type="InterPro" id="IPR029063">
    <property type="entry name" value="SAM-dependent_MTases_sf"/>
</dbReference>
<comment type="caution">
    <text evidence="1">The sequence shown here is derived from an EMBL/GenBank/DDBJ whole genome shotgun (WGS) entry which is preliminary data.</text>
</comment>
<accession>J9G421</accession>
<keyword evidence="1" id="KW-0808">Transferase</keyword>
<dbReference type="PANTHER" id="PTHR36112:SF1">
    <property type="entry name" value="RIBOSOMAL RNA SMALL SUBUNIT METHYLTRANSFERASE J"/>
    <property type="match status" value="1"/>
</dbReference>
<name>J9G421_9ZZZZ</name>
<dbReference type="GO" id="GO:0008990">
    <property type="term" value="F:rRNA (guanine-N2-)-methyltransferase activity"/>
    <property type="evidence" value="ECO:0007669"/>
    <property type="project" value="InterPro"/>
</dbReference>
<feature type="non-terminal residue" evidence="1">
    <location>
        <position position="230"/>
    </location>
</feature>
<keyword evidence="1" id="KW-0489">Methyltransferase</keyword>
<dbReference type="PANTHER" id="PTHR36112">
    <property type="entry name" value="RIBOSOMAL RNA SMALL SUBUNIT METHYLTRANSFERASE J"/>
    <property type="match status" value="1"/>
</dbReference>
<sequence>MTERKFIVTEGRTGGELKAQAQQWAEQLGAVYMPRSHSKSLDTVMEELQLEAVLIATRQGPRIYSKAGVFAYHPGMAVLRLQQLKRGASDHLVNALGLQQGMRVLDGTLGLASDAAIASYIVGEQGSVIGVEASPLLHFVVSRGLQTYAAEDTDLTQALRRIKTVQQSSEEYLRQCLADNVSFDVIYFDPMFRRPVQGSVSMDALRPLAYEQPLSKATVELAVKLAPRVV</sequence>
<dbReference type="EMBL" id="AMCI01002736">
    <property type="protein sequence ID" value="EJX01982.1"/>
    <property type="molecule type" value="Genomic_DNA"/>
</dbReference>
<organism evidence="1">
    <name type="scientific">gut metagenome</name>
    <dbReference type="NCBI Taxonomy" id="749906"/>
    <lineage>
        <taxon>unclassified sequences</taxon>
        <taxon>metagenomes</taxon>
        <taxon>organismal metagenomes</taxon>
    </lineage>
</organism>
<dbReference type="Gene3D" id="3.40.50.150">
    <property type="entry name" value="Vaccinia Virus protein VP39"/>
    <property type="match status" value="1"/>
</dbReference>
<dbReference type="Pfam" id="PF04445">
    <property type="entry name" value="SAM_MT"/>
    <property type="match status" value="1"/>
</dbReference>
<proteinExistence type="predicted"/>
<gene>
    <name evidence="1" type="ORF">EVA_09911</name>
</gene>
<evidence type="ECO:0000313" key="1">
    <source>
        <dbReference type="EMBL" id="EJX01982.1"/>
    </source>
</evidence>
<dbReference type="SUPFAM" id="SSF53335">
    <property type="entry name" value="S-adenosyl-L-methionine-dependent methyltransferases"/>
    <property type="match status" value="1"/>
</dbReference>
<reference evidence="1" key="1">
    <citation type="journal article" date="2012" name="PLoS ONE">
        <title>Gene sets for utilization of primary and secondary nutrition supplies in the distal gut of endangered iberian lynx.</title>
        <authorList>
            <person name="Alcaide M."/>
            <person name="Messina E."/>
            <person name="Richter M."/>
            <person name="Bargiela R."/>
            <person name="Peplies J."/>
            <person name="Huws S.A."/>
            <person name="Newbold C.J."/>
            <person name="Golyshin P.N."/>
            <person name="Simon M.A."/>
            <person name="Lopez G."/>
            <person name="Yakimov M.M."/>
            <person name="Ferrer M."/>
        </authorList>
    </citation>
    <scope>NUCLEOTIDE SEQUENCE</scope>
</reference>
<dbReference type="AlphaFoldDB" id="J9G421"/>
<dbReference type="InterPro" id="IPR007536">
    <property type="entry name" value="16SrRNA_methylTrfase_J"/>
</dbReference>